<reference evidence="3" key="4">
    <citation type="submission" date="2025-09" db="UniProtKB">
        <authorList>
            <consortium name="Ensembl"/>
        </authorList>
    </citation>
    <scope>IDENTIFICATION</scope>
</reference>
<evidence type="ECO:0000256" key="1">
    <source>
        <dbReference type="RuleBase" id="RU366037"/>
    </source>
</evidence>
<dbReference type="InterPro" id="IPR016024">
    <property type="entry name" value="ARM-type_fold"/>
</dbReference>
<dbReference type="PANTHER" id="PTHR15952">
    <property type="entry name" value="EXPORTIN-T/LOS1"/>
    <property type="match status" value="1"/>
</dbReference>
<feature type="domain" description="Exportin-T C-terminal" evidence="2">
    <location>
        <begin position="49"/>
        <end position="694"/>
    </location>
</feature>
<evidence type="ECO:0000313" key="4">
    <source>
        <dbReference type="Proteomes" id="UP000008144"/>
    </source>
</evidence>
<dbReference type="STRING" id="7719.ENSCINP00000024224"/>
<dbReference type="FunFam" id="1.25.10.10:FF:001505">
    <property type="entry name" value="Exportin-T"/>
    <property type="match status" value="1"/>
</dbReference>
<comment type="function">
    <text evidence="1">tRNA nucleus export receptor which facilitates tRNA translocation across the nuclear pore complex.</text>
</comment>
<dbReference type="EMBL" id="EAAA01002738">
    <property type="status" value="NOT_ANNOTATED_CDS"/>
    <property type="molecule type" value="Genomic_DNA"/>
</dbReference>
<dbReference type="InterPro" id="IPR040017">
    <property type="entry name" value="XPOT"/>
</dbReference>
<dbReference type="GO" id="GO:0005737">
    <property type="term" value="C:cytoplasm"/>
    <property type="evidence" value="ECO:0000318"/>
    <property type="project" value="GO_Central"/>
</dbReference>
<dbReference type="GO" id="GO:0000049">
    <property type="term" value="F:tRNA binding"/>
    <property type="evidence" value="ECO:0000318"/>
    <property type="project" value="GO_Central"/>
</dbReference>
<reference evidence="3" key="2">
    <citation type="journal article" date="2008" name="Genome Biol.">
        <title>Improved genome assembly and evidence-based global gene model set for the chordate Ciona intestinalis: new insight into intron and operon populations.</title>
        <authorList>
            <person name="Satou Y."/>
            <person name="Mineta K."/>
            <person name="Ogasawara M."/>
            <person name="Sasakura Y."/>
            <person name="Shoguchi E."/>
            <person name="Ueno K."/>
            <person name="Yamada L."/>
            <person name="Matsumoto J."/>
            <person name="Wasserscheid J."/>
            <person name="Dewar K."/>
            <person name="Wiley G.B."/>
            <person name="Macmil S.L."/>
            <person name="Roe B.A."/>
            <person name="Zeller R.W."/>
            <person name="Hastings K.E."/>
            <person name="Lemaire P."/>
            <person name="Lindquist E."/>
            <person name="Endo T."/>
            <person name="Hotta K."/>
            <person name="Inaba K."/>
        </authorList>
    </citation>
    <scope>NUCLEOTIDE SEQUENCE [LARGE SCALE GENOMIC DNA]</scope>
    <source>
        <strain evidence="3">wild type</strain>
    </source>
</reference>
<dbReference type="InterPro" id="IPR045546">
    <property type="entry name" value="Exportin-T_C"/>
</dbReference>
<dbReference type="AlphaFoldDB" id="F6YZ22"/>
<protein>
    <recommendedName>
        <fullName evidence="1">Exportin-T</fullName>
    </recommendedName>
    <alternativeName>
        <fullName evidence="1">Exportin(tRNA)</fullName>
    </alternativeName>
    <alternativeName>
        <fullName evidence="1">tRNA exportin</fullName>
    </alternativeName>
</protein>
<dbReference type="GO" id="GO:0005643">
    <property type="term" value="C:nuclear pore"/>
    <property type="evidence" value="ECO:0000318"/>
    <property type="project" value="GO_Central"/>
</dbReference>
<dbReference type="InParanoid" id="F6YZ22"/>
<comment type="subcellular location">
    <subcellularLocation>
        <location evidence="1">Nucleus</location>
    </subcellularLocation>
    <subcellularLocation>
        <location evidence="1">Cytoplasm</location>
    </subcellularLocation>
    <text evidence="1">Shuttles between the nucleus and the cytoplasm.</text>
</comment>
<dbReference type="Proteomes" id="UP000008144">
    <property type="component" value="Chromosome 8"/>
</dbReference>
<name>F6YZ22_CIOIN</name>
<dbReference type="OMA" id="AGFVYKH"/>
<dbReference type="GO" id="GO:0071528">
    <property type="term" value="P:tRNA re-export from nucleus"/>
    <property type="evidence" value="ECO:0000318"/>
    <property type="project" value="GO_Central"/>
</dbReference>
<reference evidence="3" key="3">
    <citation type="submission" date="2025-08" db="UniProtKB">
        <authorList>
            <consortium name="Ensembl"/>
        </authorList>
    </citation>
    <scope>IDENTIFICATION</scope>
</reference>
<dbReference type="FunCoup" id="F6YZ22">
    <property type="interactions" value="661"/>
</dbReference>
<reference evidence="4" key="1">
    <citation type="journal article" date="2002" name="Science">
        <title>The draft genome of Ciona intestinalis: insights into chordate and vertebrate origins.</title>
        <authorList>
            <person name="Dehal P."/>
            <person name="Satou Y."/>
            <person name="Campbell R.K."/>
            <person name="Chapman J."/>
            <person name="Degnan B."/>
            <person name="De Tomaso A."/>
            <person name="Davidson B."/>
            <person name="Di Gregorio A."/>
            <person name="Gelpke M."/>
            <person name="Goodstein D.M."/>
            <person name="Harafuji N."/>
            <person name="Hastings K.E."/>
            <person name="Ho I."/>
            <person name="Hotta K."/>
            <person name="Huang W."/>
            <person name="Kawashima T."/>
            <person name="Lemaire P."/>
            <person name="Martinez D."/>
            <person name="Meinertzhagen I.A."/>
            <person name="Necula S."/>
            <person name="Nonaka M."/>
            <person name="Putnam N."/>
            <person name="Rash S."/>
            <person name="Saiga H."/>
            <person name="Satake M."/>
            <person name="Terry A."/>
            <person name="Yamada L."/>
            <person name="Wang H.G."/>
            <person name="Awazu S."/>
            <person name="Azumi K."/>
            <person name="Boore J."/>
            <person name="Branno M."/>
            <person name="Chin-Bow S."/>
            <person name="DeSantis R."/>
            <person name="Doyle S."/>
            <person name="Francino P."/>
            <person name="Keys D.N."/>
            <person name="Haga S."/>
            <person name="Hayashi H."/>
            <person name="Hino K."/>
            <person name="Imai K.S."/>
            <person name="Inaba K."/>
            <person name="Kano S."/>
            <person name="Kobayashi K."/>
            <person name="Kobayashi M."/>
            <person name="Lee B.I."/>
            <person name="Makabe K.W."/>
            <person name="Manohar C."/>
            <person name="Matassi G."/>
            <person name="Medina M."/>
            <person name="Mochizuki Y."/>
            <person name="Mount S."/>
            <person name="Morishita T."/>
            <person name="Miura S."/>
            <person name="Nakayama A."/>
            <person name="Nishizaka S."/>
            <person name="Nomoto H."/>
            <person name="Ohta F."/>
            <person name="Oishi K."/>
            <person name="Rigoutsos I."/>
            <person name="Sano M."/>
            <person name="Sasaki A."/>
            <person name="Sasakura Y."/>
            <person name="Shoguchi E."/>
            <person name="Shin-i T."/>
            <person name="Spagnuolo A."/>
            <person name="Stainier D."/>
            <person name="Suzuki M.M."/>
            <person name="Tassy O."/>
            <person name="Takatori N."/>
            <person name="Tokuoka M."/>
            <person name="Yagi K."/>
            <person name="Yoshizaki F."/>
            <person name="Wada S."/>
            <person name="Zhang C."/>
            <person name="Hyatt P.D."/>
            <person name="Larimer F."/>
            <person name="Detter C."/>
            <person name="Doggett N."/>
            <person name="Glavina T."/>
            <person name="Hawkins T."/>
            <person name="Richardson P."/>
            <person name="Lucas S."/>
            <person name="Kohara Y."/>
            <person name="Levine M."/>
            <person name="Satoh N."/>
            <person name="Rokhsar D.S."/>
        </authorList>
    </citation>
    <scope>NUCLEOTIDE SEQUENCE [LARGE SCALE GENOMIC DNA]</scope>
</reference>
<dbReference type="GO" id="GO:0031267">
    <property type="term" value="F:small GTPase binding"/>
    <property type="evidence" value="ECO:0007669"/>
    <property type="project" value="InterPro"/>
</dbReference>
<evidence type="ECO:0000313" key="3">
    <source>
        <dbReference type="Ensembl" id="ENSCINP00000024224.2"/>
    </source>
</evidence>
<dbReference type="Ensembl" id="ENSCINT00000024470.2">
    <property type="protein sequence ID" value="ENSCINP00000024224.2"/>
    <property type="gene ID" value="ENSCING00000013139.2"/>
</dbReference>
<dbReference type="GO" id="GO:0016363">
    <property type="term" value="C:nuclear matrix"/>
    <property type="evidence" value="ECO:0000318"/>
    <property type="project" value="GO_Central"/>
</dbReference>
<sequence length="697" mass="78998">FSIFRENEIDFVIKLSRLVAAMASTLIVAWNRLVKASPSDSGISALSSAILSKLPVCLHFFEHGDDDVSAECIDFMREFIDMMKKSQSSEEPNKEMLKKIFYSILKKLKYDEDYQFSNEGEEEVEFQEYLRRLKILFDNLSMLSPATMLENIHVVLSDTLPHWRRASFVDVEVAIRTRILYMVGESLPSNMSTQFSMDKNKSSPLHNMMTLLVSSEVSSHPHPAVRLQFFETVSRYDRYFPVTASGQQQHPVVTDTTMSFLDHRGLRSNEPKVRSRCAYLFSRFVKTLGKQLSHFTHEILTQVQDLLVLSPVVNDIERALSCDDQLFVYELAAVTIVNSDSDAAGKSSLMTALLRPLVEGFQPLLHKMVALADEETRPSEMYANTLNYAMSYASRTSKAFSNKQTISQSGCSEVYTDALKVFLQVLETQHHRSILHTGVRQYLHRMVICLEDEVLPFVPITVRHLLTNHDPKSLHEFIPLLNQIICKFKKLIEPFLSEVFMLVVRAVFEVLLHHNGDSSVHEEDSRLIRRSYFQFLAAVVSNGVSGVILRQAPSDVEMVLSTLIQGAGEIPDPVSQKICFSAIGKLIETWVLGQNNGISMWEFVTKSVVPVCLMAPLSGSFDLNDAQTVLALNESASLMKTINKLHGVELEKFLRQQFLPSLNLSSDQIENYCGAIQQLDVRNFKAYTKAFFSRPKT</sequence>
<dbReference type="PANTHER" id="PTHR15952:SF11">
    <property type="entry name" value="EXPORTIN-T"/>
    <property type="match status" value="1"/>
</dbReference>
<accession>F6YZ22</accession>
<keyword evidence="1" id="KW-0539">Nucleus</keyword>
<dbReference type="InterPro" id="IPR011989">
    <property type="entry name" value="ARM-like"/>
</dbReference>
<keyword evidence="1" id="KW-0963">Cytoplasm</keyword>
<keyword evidence="1" id="KW-0820">tRNA-binding</keyword>
<dbReference type="EMBL" id="EAAA01002739">
    <property type="status" value="NOT_ANNOTATED_CDS"/>
    <property type="molecule type" value="Genomic_DNA"/>
</dbReference>
<keyword evidence="1" id="KW-0694">RNA-binding</keyword>
<proteinExistence type="inferred from homology"/>
<organism evidence="3 4">
    <name type="scientific">Ciona intestinalis</name>
    <name type="common">Transparent sea squirt</name>
    <name type="synonym">Ascidia intestinalis</name>
    <dbReference type="NCBI Taxonomy" id="7719"/>
    <lineage>
        <taxon>Eukaryota</taxon>
        <taxon>Metazoa</taxon>
        <taxon>Chordata</taxon>
        <taxon>Tunicata</taxon>
        <taxon>Ascidiacea</taxon>
        <taxon>Phlebobranchia</taxon>
        <taxon>Cionidae</taxon>
        <taxon>Ciona</taxon>
    </lineage>
</organism>
<dbReference type="Gene3D" id="1.25.10.10">
    <property type="entry name" value="Leucine-rich Repeat Variant"/>
    <property type="match status" value="1"/>
</dbReference>
<dbReference type="SUPFAM" id="SSF48371">
    <property type="entry name" value="ARM repeat"/>
    <property type="match status" value="1"/>
</dbReference>
<comment type="similarity">
    <text evidence="1">Belongs to the exportin family.</text>
</comment>
<evidence type="ECO:0000259" key="2">
    <source>
        <dbReference type="Pfam" id="PF19282"/>
    </source>
</evidence>
<dbReference type="HOGENOM" id="CLU_004414_2_0_1"/>
<dbReference type="GeneTree" id="ENSGT00390000007890"/>
<dbReference type="Pfam" id="PF19282">
    <property type="entry name" value="Exportin-T"/>
    <property type="match status" value="1"/>
</dbReference>
<keyword evidence="4" id="KW-1185">Reference proteome</keyword>
<keyword evidence="1" id="KW-0813">Transport</keyword>